<evidence type="ECO:0008006" key="4">
    <source>
        <dbReference type="Google" id="ProtNLM"/>
    </source>
</evidence>
<feature type="signal peptide" evidence="1">
    <location>
        <begin position="1"/>
        <end position="20"/>
    </location>
</feature>
<protein>
    <recommendedName>
        <fullName evidence="4">Secreted protein</fullName>
    </recommendedName>
</protein>
<name>A0A1L9SWF4_9EURO</name>
<organism evidence="2 3">
    <name type="scientific">Penicilliopsis zonata CBS 506.65</name>
    <dbReference type="NCBI Taxonomy" id="1073090"/>
    <lineage>
        <taxon>Eukaryota</taxon>
        <taxon>Fungi</taxon>
        <taxon>Dikarya</taxon>
        <taxon>Ascomycota</taxon>
        <taxon>Pezizomycotina</taxon>
        <taxon>Eurotiomycetes</taxon>
        <taxon>Eurotiomycetidae</taxon>
        <taxon>Eurotiales</taxon>
        <taxon>Aspergillaceae</taxon>
        <taxon>Penicilliopsis</taxon>
    </lineage>
</organism>
<dbReference type="VEuPathDB" id="FungiDB:ASPZODRAFT_127615"/>
<evidence type="ECO:0000313" key="2">
    <source>
        <dbReference type="EMBL" id="OJJ51528.1"/>
    </source>
</evidence>
<sequence length="79" mass="8799">MFRLNSLILLMILLLRSAPGGLIDCLVEFRRQKFSFFLSSSLGVSHGSHHKYVASLSTASTHLRFSTPCQPFKGQSTLD</sequence>
<dbReference type="EMBL" id="KV878336">
    <property type="protein sequence ID" value="OJJ51528.1"/>
    <property type="molecule type" value="Genomic_DNA"/>
</dbReference>
<dbReference type="AlphaFoldDB" id="A0A1L9SWF4"/>
<gene>
    <name evidence="2" type="ORF">ASPZODRAFT_127615</name>
</gene>
<evidence type="ECO:0000256" key="1">
    <source>
        <dbReference type="SAM" id="SignalP"/>
    </source>
</evidence>
<dbReference type="RefSeq" id="XP_022586038.1">
    <property type="nucleotide sequence ID" value="XM_022721797.1"/>
</dbReference>
<dbReference type="Proteomes" id="UP000184188">
    <property type="component" value="Unassembled WGS sequence"/>
</dbReference>
<feature type="chain" id="PRO_5012024578" description="Secreted protein" evidence="1">
    <location>
        <begin position="21"/>
        <end position="79"/>
    </location>
</feature>
<dbReference type="GeneID" id="34608262"/>
<accession>A0A1L9SWF4</accession>
<keyword evidence="1" id="KW-0732">Signal</keyword>
<keyword evidence="3" id="KW-1185">Reference proteome</keyword>
<reference evidence="3" key="1">
    <citation type="journal article" date="2017" name="Genome Biol.">
        <title>Comparative genomics reveals high biological diversity and specific adaptations in the industrially and medically important fungal genus Aspergillus.</title>
        <authorList>
            <person name="de Vries R.P."/>
            <person name="Riley R."/>
            <person name="Wiebenga A."/>
            <person name="Aguilar-Osorio G."/>
            <person name="Amillis S."/>
            <person name="Uchima C.A."/>
            <person name="Anderluh G."/>
            <person name="Asadollahi M."/>
            <person name="Askin M."/>
            <person name="Barry K."/>
            <person name="Battaglia E."/>
            <person name="Bayram O."/>
            <person name="Benocci T."/>
            <person name="Braus-Stromeyer S.A."/>
            <person name="Caldana C."/>
            <person name="Canovas D."/>
            <person name="Cerqueira G.C."/>
            <person name="Chen F."/>
            <person name="Chen W."/>
            <person name="Choi C."/>
            <person name="Clum A."/>
            <person name="Dos Santos R.A."/>
            <person name="Damasio A.R."/>
            <person name="Diallinas G."/>
            <person name="Emri T."/>
            <person name="Fekete E."/>
            <person name="Flipphi M."/>
            <person name="Freyberg S."/>
            <person name="Gallo A."/>
            <person name="Gournas C."/>
            <person name="Habgood R."/>
            <person name="Hainaut M."/>
            <person name="Harispe M.L."/>
            <person name="Henrissat B."/>
            <person name="Hilden K.S."/>
            <person name="Hope R."/>
            <person name="Hossain A."/>
            <person name="Karabika E."/>
            <person name="Karaffa L."/>
            <person name="Karanyi Z."/>
            <person name="Krasevec N."/>
            <person name="Kuo A."/>
            <person name="Kusch H."/>
            <person name="LaButti K."/>
            <person name="Lagendijk E.L."/>
            <person name="Lapidus A."/>
            <person name="Levasseur A."/>
            <person name="Lindquist E."/>
            <person name="Lipzen A."/>
            <person name="Logrieco A.F."/>
            <person name="MacCabe A."/>
            <person name="Maekelae M.R."/>
            <person name="Malavazi I."/>
            <person name="Melin P."/>
            <person name="Meyer V."/>
            <person name="Mielnichuk N."/>
            <person name="Miskei M."/>
            <person name="Molnar A.P."/>
            <person name="Mule G."/>
            <person name="Ngan C.Y."/>
            <person name="Orejas M."/>
            <person name="Orosz E."/>
            <person name="Ouedraogo J.P."/>
            <person name="Overkamp K.M."/>
            <person name="Park H.-S."/>
            <person name="Perrone G."/>
            <person name="Piumi F."/>
            <person name="Punt P.J."/>
            <person name="Ram A.F."/>
            <person name="Ramon A."/>
            <person name="Rauscher S."/>
            <person name="Record E."/>
            <person name="Riano-Pachon D.M."/>
            <person name="Robert V."/>
            <person name="Roehrig J."/>
            <person name="Ruller R."/>
            <person name="Salamov A."/>
            <person name="Salih N.S."/>
            <person name="Samson R.A."/>
            <person name="Sandor E."/>
            <person name="Sanguinetti M."/>
            <person name="Schuetze T."/>
            <person name="Sepcic K."/>
            <person name="Shelest E."/>
            <person name="Sherlock G."/>
            <person name="Sophianopoulou V."/>
            <person name="Squina F.M."/>
            <person name="Sun H."/>
            <person name="Susca A."/>
            <person name="Todd R.B."/>
            <person name="Tsang A."/>
            <person name="Unkles S.E."/>
            <person name="van de Wiele N."/>
            <person name="van Rossen-Uffink D."/>
            <person name="Oliveira J.V."/>
            <person name="Vesth T.C."/>
            <person name="Visser J."/>
            <person name="Yu J.-H."/>
            <person name="Zhou M."/>
            <person name="Andersen M.R."/>
            <person name="Archer D.B."/>
            <person name="Baker S.E."/>
            <person name="Benoit I."/>
            <person name="Brakhage A.A."/>
            <person name="Braus G.H."/>
            <person name="Fischer R."/>
            <person name="Frisvad J.C."/>
            <person name="Goldman G.H."/>
            <person name="Houbraken J."/>
            <person name="Oakley B."/>
            <person name="Pocsi I."/>
            <person name="Scazzocchio C."/>
            <person name="Seiboth B."/>
            <person name="vanKuyk P.A."/>
            <person name="Wortman J."/>
            <person name="Dyer P.S."/>
            <person name="Grigoriev I.V."/>
        </authorList>
    </citation>
    <scope>NUCLEOTIDE SEQUENCE [LARGE SCALE GENOMIC DNA]</scope>
    <source>
        <strain evidence="3">CBS 506.65</strain>
    </source>
</reference>
<evidence type="ECO:0000313" key="3">
    <source>
        <dbReference type="Proteomes" id="UP000184188"/>
    </source>
</evidence>
<proteinExistence type="predicted"/>